<dbReference type="SUPFAM" id="SSF56672">
    <property type="entry name" value="DNA/RNA polymerases"/>
    <property type="match status" value="1"/>
</dbReference>
<feature type="binding site" evidence="15">
    <location>
        <position position="107"/>
    </location>
    <ligand>
        <name>Mg(2+)</name>
        <dbReference type="ChEBI" id="CHEBI:18420"/>
    </ligand>
</feature>
<dbReference type="CDD" id="cd03586">
    <property type="entry name" value="PolY_Pol_IV_kappa"/>
    <property type="match status" value="1"/>
</dbReference>
<dbReference type="InterPro" id="IPR036775">
    <property type="entry name" value="DNA_pol_Y-fam_lit_finger_sf"/>
</dbReference>
<comment type="function">
    <text evidence="15">Poorly processive, error-prone DNA polymerase involved in untargeted mutagenesis. Copies undamaged DNA at stalled replication forks, which arise in vivo from mismatched or misaligned primer ends. These misaligned primers can be extended by PolIV. Exhibits no 3'-5' exonuclease (proofreading) activity. May be involved in translesional synthesis, in conjunction with the beta clamp from PolIII.</text>
</comment>
<dbReference type="RefSeq" id="WP_176803057.1">
    <property type="nucleotide sequence ID" value="NZ_JABXYJ010000004.1"/>
</dbReference>
<comment type="catalytic activity">
    <reaction evidence="14 15">
        <text>DNA(n) + a 2'-deoxyribonucleoside 5'-triphosphate = DNA(n+1) + diphosphate</text>
        <dbReference type="Rhea" id="RHEA:22508"/>
        <dbReference type="Rhea" id="RHEA-COMP:17339"/>
        <dbReference type="Rhea" id="RHEA-COMP:17340"/>
        <dbReference type="ChEBI" id="CHEBI:33019"/>
        <dbReference type="ChEBI" id="CHEBI:61560"/>
        <dbReference type="ChEBI" id="CHEBI:173112"/>
        <dbReference type="EC" id="2.7.7.7"/>
    </reaction>
</comment>
<keyword evidence="8 15" id="KW-0479">Metal-binding</keyword>
<keyword evidence="7 15" id="KW-0235">DNA replication</keyword>
<evidence type="ECO:0000256" key="10">
    <source>
        <dbReference type="ARBA" id="ARBA00022842"/>
    </source>
</evidence>
<evidence type="ECO:0000256" key="8">
    <source>
        <dbReference type="ARBA" id="ARBA00022723"/>
    </source>
</evidence>
<dbReference type="FunFam" id="3.40.1170.60:FF:000001">
    <property type="entry name" value="DNA polymerase IV"/>
    <property type="match status" value="1"/>
</dbReference>
<evidence type="ECO:0000256" key="4">
    <source>
        <dbReference type="ARBA" id="ARBA00022490"/>
    </source>
</evidence>
<keyword evidence="13 15" id="KW-0234">DNA repair</keyword>
<feature type="binding site" evidence="15">
    <location>
        <position position="12"/>
    </location>
    <ligand>
        <name>Mg(2+)</name>
        <dbReference type="ChEBI" id="CHEBI:18420"/>
    </ligand>
</feature>
<dbReference type="Gene3D" id="1.10.150.20">
    <property type="entry name" value="5' to 3' exonuclease, C-terminal subdomain"/>
    <property type="match status" value="1"/>
</dbReference>
<keyword evidence="3 15" id="KW-0515">Mutator protein</keyword>
<dbReference type="InterPro" id="IPR001126">
    <property type="entry name" value="UmuC"/>
</dbReference>
<dbReference type="GO" id="GO:0042276">
    <property type="term" value="P:error-prone translesion synthesis"/>
    <property type="evidence" value="ECO:0007669"/>
    <property type="project" value="TreeGrafter"/>
</dbReference>
<dbReference type="GO" id="GO:0006261">
    <property type="term" value="P:DNA-templated DNA replication"/>
    <property type="evidence" value="ECO:0007669"/>
    <property type="project" value="UniProtKB-UniRule"/>
</dbReference>
<dbReference type="Pfam" id="PF21999">
    <property type="entry name" value="IMS_HHH_1"/>
    <property type="match status" value="1"/>
</dbReference>
<dbReference type="GO" id="GO:0009432">
    <property type="term" value="P:SOS response"/>
    <property type="evidence" value="ECO:0007669"/>
    <property type="project" value="UniProtKB-ARBA"/>
</dbReference>
<dbReference type="AlphaFoldDB" id="A0A850QP06"/>
<name>A0A850QP06_9BURK</name>
<dbReference type="GO" id="GO:0003684">
    <property type="term" value="F:damaged DNA binding"/>
    <property type="evidence" value="ECO:0007669"/>
    <property type="project" value="InterPro"/>
</dbReference>
<comment type="similarity">
    <text evidence="2 15">Belongs to the DNA polymerase type-Y family.</text>
</comment>
<dbReference type="Proteomes" id="UP000588051">
    <property type="component" value="Unassembled WGS sequence"/>
</dbReference>
<gene>
    <name evidence="15 17" type="primary">dinB</name>
    <name evidence="17" type="ORF">HV832_08115</name>
</gene>
<dbReference type="GO" id="GO:0005829">
    <property type="term" value="C:cytosol"/>
    <property type="evidence" value="ECO:0007669"/>
    <property type="project" value="TreeGrafter"/>
</dbReference>
<dbReference type="PANTHER" id="PTHR11076:SF33">
    <property type="entry name" value="DNA POLYMERASE KAPPA"/>
    <property type="match status" value="1"/>
</dbReference>
<dbReference type="FunFam" id="1.10.150.20:FF:000019">
    <property type="entry name" value="DNA polymerase IV"/>
    <property type="match status" value="1"/>
</dbReference>
<dbReference type="Pfam" id="PF00817">
    <property type="entry name" value="IMS"/>
    <property type="match status" value="1"/>
</dbReference>
<evidence type="ECO:0000256" key="15">
    <source>
        <dbReference type="HAMAP-Rule" id="MF_01113"/>
    </source>
</evidence>
<dbReference type="InterPro" id="IPR043502">
    <property type="entry name" value="DNA/RNA_pol_sf"/>
</dbReference>
<protein>
    <recommendedName>
        <fullName evidence="15">DNA polymerase IV</fullName>
        <shortName evidence="15">Pol IV</shortName>
        <ecNumber evidence="15">2.7.7.7</ecNumber>
    </recommendedName>
</protein>
<dbReference type="GO" id="GO:0003887">
    <property type="term" value="F:DNA-directed DNA polymerase activity"/>
    <property type="evidence" value="ECO:0007669"/>
    <property type="project" value="UniProtKB-UniRule"/>
</dbReference>
<dbReference type="SUPFAM" id="SSF100879">
    <property type="entry name" value="Lesion bypass DNA polymerase (Y-family), little finger domain"/>
    <property type="match status" value="1"/>
</dbReference>
<feature type="site" description="Substrate discrimination" evidence="15">
    <location>
        <position position="17"/>
    </location>
</feature>
<comment type="cofactor">
    <cofactor evidence="15">
        <name>Mg(2+)</name>
        <dbReference type="ChEBI" id="CHEBI:18420"/>
    </cofactor>
    <text evidence="15">Binds 2 magnesium ions per subunit.</text>
</comment>
<accession>A0A850QP06</accession>
<reference evidence="17 18" key="1">
    <citation type="submission" date="2020-06" db="EMBL/GenBank/DDBJ databases">
        <authorList>
            <person name="Qiu C."/>
            <person name="Liu Z."/>
        </authorList>
    </citation>
    <scope>NUCLEOTIDE SEQUENCE [LARGE SCALE GENOMIC DNA]</scope>
    <source>
        <strain evidence="17 18">EM 1</strain>
    </source>
</reference>
<comment type="caution">
    <text evidence="17">The sequence shown here is derived from an EMBL/GenBank/DDBJ whole genome shotgun (WGS) entry which is preliminary data.</text>
</comment>
<dbReference type="InterPro" id="IPR043128">
    <property type="entry name" value="Rev_trsase/Diguanyl_cyclase"/>
</dbReference>
<dbReference type="NCBIfam" id="NF002677">
    <property type="entry name" value="PRK02406.1"/>
    <property type="match status" value="1"/>
</dbReference>
<keyword evidence="4 15" id="KW-0963">Cytoplasm</keyword>
<evidence type="ECO:0000256" key="1">
    <source>
        <dbReference type="ARBA" id="ARBA00004496"/>
    </source>
</evidence>
<evidence type="ECO:0000313" key="18">
    <source>
        <dbReference type="Proteomes" id="UP000588051"/>
    </source>
</evidence>
<keyword evidence="11 15" id="KW-0239">DNA-directed DNA polymerase</keyword>
<dbReference type="PROSITE" id="PS50173">
    <property type="entry name" value="UMUC"/>
    <property type="match status" value="1"/>
</dbReference>
<proteinExistence type="inferred from homology"/>
<feature type="active site" evidence="15">
    <location>
        <position position="108"/>
    </location>
</feature>
<dbReference type="Gene3D" id="3.30.70.270">
    <property type="match status" value="1"/>
</dbReference>
<dbReference type="EMBL" id="JABXYJ010000004">
    <property type="protein sequence ID" value="NVO77796.1"/>
    <property type="molecule type" value="Genomic_DNA"/>
</dbReference>
<keyword evidence="18" id="KW-1185">Reference proteome</keyword>
<evidence type="ECO:0000313" key="17">
    <source>
        <dbReference type="EMBL" id="NVO77796.1"/>
    </source>
</evidence>
<evidence type="ECO:0000256" key="7">
    <source>
        <dbReference type="ARBA" id="ARBA00022705"/>
    </source>
</evidence>
<organism evidence="17 18">
    <name type="scientific">Undibacterium oligocarboniphilum</name>
    <dbReference type="NCBI Taxonomy" id="666702"/>
    <lineage>
        <taxon>Bacteria</taxon>
        <taxon>Pseudomonadati</taxon>
        <taxon>Pseudomonadota</taxon>
        <taxon>Betaproteobacteria</taxon>
        <taxon>Burkholderiales</taxon>
        <taxon>Oxalobacteraceae</taxon>
        <taxon>Undibacterium</taxon>
    </lineage>
</organism>
<evidence type="ECO:0000256" key="2">
    <source>
        <dbReference type="ARBA" id="ARBA00010945"/>
    </source>
</evidence>
<evidence type="ECO:0000256" key="6">
    <source>
        <dbReference type="ARBA" id="ARBA00022695"/>
    </source>
</evidence>
<dbReference type="Gene3D" id="3.40.1170.60">
    <property type="match status" value="1"/>
</dbReference>
<dbReference type="InterPro" id="IPR022880">
    <property type="entry name" value="DNApol_IV"/>
</dbReference>
<dbReference type="InterPro" id="IPR053848">
    <property type="entry name" value="IMS_HHH_1"/>
</dbReference>
<comment type="subunit">
    <text evidence="15">Monomer.</text>
</comment>
<dbReference type="PANTHER" id="PTHR11076">
    <property type="entry name" value="DNA REPAIR POLYMERASE UMUC / TRANSFERASE FAMILY MEMBER"/>
    <property type="match status" value="1"/>
</dbReference>
<evidence type="ECO:0000256" key="5">
    <source>
        <dbReference type="ARBA" id="ARBA00022679"/>
    </source>
</evidence>
<dbReference type="Gene3D" id="3.30.1490.100">
    <property type="entry name" value="DNA polymerase, Y-family, little finger domain"/>
    <property type="match status" value="1"/>
</dbReference>
<comment type="subcellular location">
    <subcellularLocation>
        <location evidence="1 15">Cytoplasm</location>
    </subcellularLocation>
</comment>
<sequence length="352" mass="38916">MTLPLKKIIHCDCDCFYASIEMRDNPSLRGRPLAVGGRPDQRGVVATCNYEARHFGVRSAMPMSQAVRRCPGLIILPPSMEKYRTASRQILAIYRDYTDLVEPLSLDEAFLDVSRATQHHGSATLIAQDIRARIAATVGITASAGVAPNKFLAKIASDWNKPDGLHVVLPEQVAGFVAALPVSRLFGVGKVTAAKLHSMGIHECRDLLPWSLPDLLRHFGKLGNSLYQLCRGIDRRDVHASSERKSVSVEETYVRDLPDLDTCLAELPPLLDALTQRTARAGAGEQIHKLYVKIRFADFKVTTAECVGHALDAGVYRQLLETAFQRRRMPVRLLGVGIRLEDTIAEQQLGLF</sequence>
<dbReference type="InterPro" id="IPR017961">
    <property type="entry name" value="DNA_pol_Y-fam_little_finger"/>
</dbReference>
<keyword evidence="10 15" id="KW-0460">Magnesium</keyword>
<evidence type="ECO:0000256" key="14">
    <source>
        <dbReference type="ARBA" id="ARBA00049244"/>
    </source>
</evidence>
<feature type="domain" description="UmuC" evidence="16">
    <location>
        <begin position="8"/>
        <end position="189"/>
    </location>
</feature>
<dbReference type="HAMAP" id="MF_01113">
    <property type="entry name" value="DNApol_IV"/>
    <property type="match status" value="1"/>
</dbReference>
<keyword evidence="9 15" id="KW-0227">DNA damage</keyword>
<dbReference type="GO" id="GO:0006281">
    <property type="term" value="P:DNA repair"/>
    <property type="evidence" value="ECO:0007669"/>
    <property type="project" value="UniProtKB-UniRule"/>
</dbReference>
<keyword evidence="5 15" id="KW-0808">Transferase</keyword>
<keyword evidence="6 15" id="KW-0548">Nucleotidyltransferase</keyword>
<keyword evidence="12 15" id="KW-0238">DNA-binding</keyword>
<dbReference type="GO" id="GO:0000287">
    <property type="term" value="F:magnesium ion binding"/>
    <property type="evidence" value="ECO:0007669"/>
    <property type="project" value="UniProtKB-UniRule"/>
</dbReference>
<evidence type="ECO:0000256" key="12">
    <source>
        <dbReference type="ARBA" id="ARBA00023125"/>
    </source>
</evidence>
<evidence type="ECO:0000256" key="9">
    <source>
        <dbReference type="ARBA" id="ARBA00022763"/>
    </source>
</evidence>
<dbReference type="EC" id="2.7.7.7" evidence="15"/>
<dbReference type="InterPro" id="IPR050116">
    <property type="entry name" value="DNA_polymerase-Y"/>
</dbReference>
<evidence type="ECO:0000256" key="11">
    <source>
        <dbReference type="ARBA" id="ARBA00022932"/>
    </source>
</evidence>
<evidence type="ECO:0000259" key="16">
    <source>
        <dbReference type="PROSITE" id="PS50173"/>
    </source>
</evidence>
<evidence type="ECO:0000256" key="13">
    <source>
        <dbReference type="ARBA" id="ARBA00023204"/>
    </source>
</evidence>
<evidence type="ECO:0000256" key="3">
    <source>
        <dbReference type="ARBA" id="ARBA00022457"/>
    </source>
</evidence>
<dbReference type="Pfam" id="PF11799">
    <property type="entry name" value="IMS_C"/>
    <property type="match status" value="1"/>
</dbReference>